<keyword evidence="2" id="KW-0547">Nucleotide-binding</keyword>
<keyword evidence="7" id="KW-1185">Reference proteome</keyword>
<organism evidence="6 7">
    <name type="scientific">Mya arenaria</name>
    <name type="common">Soft-shell clam</name>
    <dbReference type="NCBI Taxonomy" id="6604"/>
    <lineage>
        <taxon>Eukaryota</taxon>
        <taxon>Metazoa</taxon>
        <taxon>Spiralia</taxon>
        <taxon>Lophotrochozoa</taxon>
        <taxon>Mollusca</taxon>
        <taxon>Bivalvia</taxon>
        <taxon>Autobranchia</taxon>
        <taxon>Heteroconchia</taxon>
        <taxon>Euheterodonta</taxon>
        <taxon>Imparidentia</taxon>
        <taxon>Neoheterodontei</taxon>
        <taxon>Myida</taxon>
        <taxon>Myoidea</taxon>
        <taxon>Myidae</taxon>
        <taxon>Mya</taxon>
    </lineage>
</organism>
<evidence type="ECO:0000256" key="1">
    <source>
        <dbReference type="ARBA" id="ARBA00012202"/>
    </source>
</evidence>
<name>A0ABY7E163_MYAAR</name>
<dbReference type="SUPFAM" id="SSF56112">
    <property type="entry name" value="Protein kinase-like (PK-like)"/>
    <property type="match status" value="1"/>
</dbReference>
<dbReference type="InterPro" id="IPR050401">
    <property type="entry name" value="Cyclic_nucleotide_synthase"/>
</dbReference>
<sequence>MSFLMDLIRGMDFLHKSVVRSHGNLKSSNCVIDSRWVLKLTDYGALCCSQEDEVCTSGSDDCCGRPRSC</sequence>
<gene>
    <name evidence="6" type="ORF">MAR_010298</name>
</gene>
<dbReference type="InterPro" id="IPR000719">
    <property type="entry name" value="Prot_kinase_dom"/>
</dbReference>
<feature type="domain" description="Protein kinase" evidence="5">
    <location>
        <begin position="1"/>
        <end position="69"/>
    </location>
</feature>
<evidence type="ECO:0000313" key="7">
    <source>
        <dbReference type="Proteomes" id="UP001164746"/>
    </source>
</evidence>
<accession>A0ABY7E163</accession>
<protein>
    <recommendedName>
        <fullName evidence="1">guanylate cyclase</fullName>
        <ecNumber evidence="1">4.6.1.2</ecNumber>
    </recommendedName>
</protein>
<dbReference type="EMBL" id="CP111015">
    <property type="protein sequence ID" value="WAR03740.1"/>
    <property type="molecule type" value="Genomic_DNA"/>
</dbReference>
<dbReference type="PANTHER" id="PTHR11920:SF335">
    <property type="entry name" value="GUANYLATE CYCLASE"/>
    <property type="match status" value="1"/>
</dbReference>
<evidence type="ECO:0000259" key="5">
    <source>
        <dbReference type="PROSITE" id="PS50011"/>
    </source>
</evidence>
<dbReference type="PANTHER" id="PTHR11920">
    <property type="entry name" value="GUANYLYL CYCLASE"/>
    <property type="match status" value="1"/>
</dbReference>
<dbReference type="PROSITE" id="PS50011">
    <property type="entry name" value="PROTEIN_KINASE_DOM"/>
    <property type="match status" value="1"/>
</dbReference>
<dbReference type="Gene3D" id="1.10.510.10">
    <property type="entry name" value="Transferase(Phosphotransferase) domain 1"/>
    <property type="match status" value="1"/>
</dbReference>
<evidence type="ECO:0000313" key="6">
    <source>
        <dbReference type="EMBL" id="WAR03740.1"/>
    </source>
</evidence>
<keyword evidence="4" id="KW-0141">cGMP biosynthesis</keyword>
<evidence type="ECO:0000256" key="2">
    <source>
        <dbReference type="ARBA" id="ARBA00022741"/>
    </source>
</evidence>
<dbReference type="Proteomes" id="UP001164746">
    <property type="component" value="Chromosome 4"/>
</dbReference>
<evidence type="ECO:0000256" key="3">
    <source>
        <dbReference type="ARBA" id="ARBA00023239"/>
    </source>
</evidence>
<reference evidence="6" key="1">
    <citation type="submission" date="2022-11" db="EMBL/GenBank/DDBJ databases">
        <title>Centuries of genome instability and evolution in soft-shell clam transmissible cancer (bioRxiv).</title>
        <authorList>
            <person name="Hart S.F.M."/>
            <person name="Yonemitsu M.A."/>
            <person name="Giersch R.M."/>
            <person name="Beal B.F."/>
            <person name="Arriagada G."/>
            <person name="Davis B.W."/>
            <person name="Ostrander E.A."/>
            <person name="Goff S.P."/>
            <person name="Metzger M.J."/>
        </authorList>
    </citation>
    <scope>NUCLEOTIDE SEQUENCE</scope>
    <source>
        <strain evidence="6">MELC-2E11</strain>
        <tissue evidence="6">Siphon/mantle</tissue>
    </source>
</reference>
<dbReference type="EC" id="4.6.1.2" evidence="1"/>
<dbReference type="InterPro" id="IPR011009">
    <property type="entry name" value="Kinase-like_dom_sf"/>
</dbReference>
<keyword evidence="3" id="KW-0456">Lyase</keyword>
<proteinExistence type="predicted"/>
<evidence type="ECO:0000256" key="4">
    <source>
        <dbReference type="ARBA" id="ARBA00023293"/>
    </source>
</evidence>